<keyword evidence="3" id="KW-1185">Reference proteome</keyword>
<dbReference type="Proteomes" id="UP001356427">
    <property type="component" value="Unassembled WGS sequence"/>
</dbReference>
<comment type="caution">
    <text evidence="2">The sequence shown here is derived from an EMBL/GenBank/DDBJ whole genome shotgun (WGS) entry which is preliminary data.</text>
</comment>
<reference evidence="2 3" key="1">
    <citation type="submission" date="2021-04" db="EMBL/GenBank/DDBJ databases">
        <authorList>
            <person name="De Guttry C."/>
            <person name="Zahm M."/>
            <person name="Klopp C."/>
            <person name="Cabau C."/>
            <person name="Louis A."/>
            <person name="Berthelot C."/>
            <person name="Parey E."/>
            <person name="Roest Crollius H."/>
            <person name="Montfort J."/>
            <person name="Robinson-Rechavi M."/>
            <person name="Bucao C."/>
            <person name="Bouchez O."/>
            <person name="Gislard M."/>
            <person name="Lluch J."/>
            <person name="Milhes M."/>
            <person name="Lampietro C."/>
            <person name="Lopez Roques C."/>
            <person name="Donnadieu C."/>
            <person name="Braasch I."/>
            <person name="Desvignes T."/>
            <person name="Postlethwait J."/>
            <person name="Bobe J."/>
            <person name="Wedekind C."/>
            <person name="Guiguen Y."/>
        </authorList>
    </citation>
    <scope>NUCLEOTIDE SEQUENCE [LARGE SCALE GENOMIC DNA]</scope>
    <source>
        <strain evidence="2">Cs_M1</strain>
        <tissue evidence="2">Blood</tissue>
    </source>
</reference>
<dbReference type="EMBL" id="JAGTTL010000005">
    <property type="protein sequence ID" value="KAK6322156.1"/>
    <property type="molecule type" value="Genomic_DNA"/>
</dbReference>
<evidence type="ECO:0000313" key="3">
    <source>
        <dbReference type="Proteomes" id="UP001356427"/>
    </source>
</evidence>
<gene>
    <name evidence="2" type="ORF">J4Q44_G00069480</name>
</gene>
<proteinExistence type="predicted"/>
<accession>A0AAN8N630</accession>
<evidence type="ECO:0000313" key="2">
    <source>
        <dbReference type="EMBL" id="KAK6322156.1"/>
    </source>
</evidence>
<evidence type="ECO:0000256" key="1">
    <source>
        <dbReference type="SAM" id="MobiDB-lite"/>
    </source>
</evidence>
<name>A0AAN8N630_9TELE</name>
<dbReference type="AlphaFoldDB" id="A0AAN8N630"/>
<sequence length="158" mass="17717">MFIAHTDNYSVAEQRAKRGVDTSNVESDEEPAKRAVTKPIRFRVEPPVSPSGSQEEAGQDRASESDQELPSLLDEPVASEMPAGYIKDLQAVEMRIMLKLEMIRTEFKTALNQVMEAIEARQPKESESLGQLEMLQNPAETNEELNDICETLRLPISK</sequence>
<protein>
    <submittedName>
        <fullName evidence="2">Uncharacterized protein</fullName>
    </submittedName>
</protein>
<feature type="region of interest" description="Disordered" evidence="1">
    <location>
        <begin position="1"/>
        <end position="77"/>
    </location>
</feature>
<organism evidence="2 3">
    <name type="scientific">Coregonus suidteri</name>
    <dbReference type="NCBI Taxonomy" id="861788"/>
    <lineage>
        <taxon>Eukaryota</taxon>
        <taxon>Metazoa</taxon>
        <taxon>Chordata</taxon>
        <taxon>Craniata</taxon>
        <taxon>Vertebrata</taxon>
        <taxon>Euteleostomi</taxon>
        <taxon>Actinopterygii</taxon>
        <taxon>Neopterygii</taxon>
        <taxon>Teleostei</taxon>
        <taxon>Protacanthopterygii</taxon>
        <taxon>Salmoniformes</taxon>
        <taxon>Salmonidae</taxon>
        <taxon>Coregoninae</taxon>
        <taxon>Coregonus</taxon>
    </lineage>
</organism>